<evidence type="ECO:0000256" key="1">
    <source>
        <dbReference type="SAM" id="MobiDB-lite"/>
    </source>
</evidence>
<comment type="caution">
    <text evidence="3">The sequence shown here is derived from an EMBL/GenBank/DDBJ whole genome shotgun (WGS) entry which is preliminary data.</text>
</comment>
<feature type="chain" id="PRO_5047402511" evidence="2">
    <location>
        <begin position="22"/>
        <end position="786"/>
    </location>
</feature>
<dbReference type="InterPro" id="IPR036397">
    <property type="entry name" value="RNaseH_sf"/>
</dbReference>
<dbReference type="Gene3D" id="3.30.420.10">
    <property type="entry name" value="Ribonuclease H-like superfamily/Ribonuclease H"/>
    <property type="match status" value="1"/>
</dbReference>
<evidence type="ECO:0000313" key="4">
    <source>
        <dbReference type="Proteomes" id="UP001159363"/>
    </source>
</evidence>
<feature type="signal peptide" evidence="2">
    <location>
        <begin position="1"/>
        <end position="21"/>
    </location>
</feature>
<organism evidence="3 4">
    <name type="scientific">Dryococelus australis</name>
    <dbReference type="NCBI Taxonomy" id="614101"/>
    <lineage>
        <taxon>Eukaryota</taxon>
        <taxon>Metazoa</taxon>
        <taxon>Ecdysozoa</taxon>
        <taxon>Arthropoda</taxon>
        <taxon>Hexapoda</taxon>
        <taxon>Insecta</taxon>
        <taxon>Pterygota</taxon>
        <taxon>Neoptera</taxon>
        <taxon>Polyneoptera</taxon>
        <taxon>Phasmatodea</taxon>
        <taxon>Verophasmatodea</taxon>
        <taxon>Anareolatae</taxon>
        <taxon>Phasmatidae</taxon>
        <taxon>Eurycanthinae</taxon>
        <taxon>Dryococelus</taxon>
    </lineage>
</organism>
<feature type="region of interest" description="Disordered" evidence="1">
    <location>
        <begin position="439"/>
        <end position="460"/>
    </location>
</feature>
<keyword evidence="4" id="KW-1185">Reference proteome</keyword>
<gene>
    <name evidence="3" type="ORF">PR048_025736</name>
</gene>
<evidence type="ECO:0000313" key="3">
    <source>
        <dbReference type="EMBL" id="KAJ8872134.1"/>
    </source>
</evidence>
<name>A0ABQ9GJF6_9NEOP</name>
<keyword evidence="2" id="KW-0732">Signal</keyword>
<protein>
    <submittedName>
        <fullName evidence="3">Uncharacterized protein</fullName>
    </submittedName>
</protein>
<dbReference type="Proteomes" id="UP001159363">
    <property type="component" value="Chromosome 10"/>
</dbReference>
<accession>A0ABQ9GJF6</accession>
<evidence type="ECO:0000256" key="2">
    <source>
        <dbReference type="SAM" id="SignalP"/>
    </source>
</evidence>
<proteinExistence type="predicted"/>
<dbReference type="EMBL" id="JARBHB010000011">
    <property type="protein sequence ID" value="KAJ8872134.1"/>
    <property type="molecule type" value="Genomic_DNA"/>
</dbReference>
<reference evidence="3 4" key="1">
    <citation type="submission" date="2023-02" db="EMBL/GenBank/DDBJ databases">
        <title>LHISI_Scaffold_Assembly.</title>
        <authorList>
            <person name="Stuart O.P."/>
            <person name="Cleave R."/>
            <person name="Magrath M.J.L."/>
            <person name="Mikheyev A.S."/>
        </authorList>
    </citation>
    <scope>NUCLEOTIDE SEQUENCE [LARGE SCALE GENOMIC DNA]</scope>
    <source>
        <strain evidence="3">Daus_M_001</strain>
        <tissue evidence="3">Leg muscle</tissue>
    </source>
</reference>
<sequence length="786" mass="88713">MNSNRCIKEVLELELLLLLQANDSTCHISAGKCPATCGEDCTSLLNERREPTIPWPARSPDISPFENVWTRIQTTCREIPQEHIQVLFVPMPRHLWTLIAARGASHHTEFSRTEIMYSSVILINVLGVAVAERLACSPPTMTSRVHSPAGSLPYFHMWDSCHTMPLGDGFSRGSPVPSALSFRRCSILTSCNRHQLTDYVVKSRPKSFIHSQVFIPNCDTRLISDVTSASMRSRRLFPTWFIKCADMFHYPVPGTLHVPGSSAVLLDRLSFARIRLTMTRSSEQRNECNLRSLLMLMRRHFLGSHEYTDWILQCLRLERVATIYLAFVPLTTRTLFLSTHWGRGGLVVRLLASHQGEPGSIRIFASGNRAGRCCWLARFLCGSLVFPAPSFRRCSILTSLIETSMLKSALISPLRSAKVTGNTDMFQYSVRAEVSVEHRRNEEAMVTGDPRENPPTSGMARQHSHYARSFVRISSTSMFSNSVVYFSLWTATTTHDSKDTIRKCFISDLAQYDMVTRKARLESYICSRTCLCLQPRGRHICGQHGRPWWVSSGHRLRPLESPTSGRSDLFQEPKPALLPPNEPVFNPRLATPGFSHLGIVPGDASGDLDFLGISRFSHRFTPALLYTQLNHPISSQDLAVKSRLNLFTHSPHEAYRKLLQANGHYTLQSELLARLQITEFDCEHLCSPLFDDRPIMDAVEYRVVSGVVWTNRKMARSNIDSNRTSAVAVCIAELLHVFTVGVVSFQYAFVVLRFVVLQELDELLNLLHLRLAAFGASSLQCFKNIF</sequence>